<accession>A0A8S1EQE2</accession>
<dbReference type="EMBL" id="CADEPM010000005">
    <property type="protein sequence ID" value="CAB3405882.1"/>
    <property type="molecule type" value="Genomic_DNA"/>
</dbReference>
<organism evidence="2 3">
    <name type="scientific">Caenorhabditis bovis</name>
    <dbReference type="NCBI Taxonomy" id="2654633"/>
    <lineage>
        <taxon>Eukaryota</taxon>
        <taxon>Metazoa</taxon>
        <taxon>Ecdysozoa</taxon>
        <taxon>Nematoda</taxon>
        <taxon>Chromadorea</taxon>
        <taxon>Rhabditida</taxon>
        <taxon>Rhabditina</taxon>
        <taxon>Rhabditomorpha</taxon>
        <taxon>Rhabditoidea</taxon>
        <taxon>Rhabditidae</taxon>
        <taxon>Peloderinae</taxon>
        <taxon>Caenorhabditis</taxon>
    </lineage>
</organism>
<protein>
    <submittedName>
        <fullName evidence="2">Uncharacterized protein</fullName>
    </submittedName>
</protein>
<sequence length="81" mass="9413">MNMWMLLVALFPVIVSSLIAMPRSSRYGLVGDYEESPRLKEAIRYDRNCFFSPVQCMLAYNDDRMPIVVTRKGKRANFVAY</sequence>
<evidence type="ECO:0000313" key="3">
    <source>
        <dbReference type="Proteomes" id="UP000494206"/>
    </source>
</evidence>
<gene>
    <name evidence="2" type="ORF">CBOVIS_LOCUS8026</name>
</gene>
<dbReference type="OrthoDB" id="5817658at2759"/>
<name>A0A8S1EQE2_9PELO</name>
<evidence type="ECO:0000313" key="2">
    <source>
        <dbReference type="EMBL" id="CAB3405882.1"/>
    </source>
</evidence>
<feature type="chain" id="PRO_5035863382" evidence="1">
    <location>
        <begin position="21"/>
        <end position="81"/>
    </location>
</feature>
<keyword evidence="1" id="KW-0732">Signal</keyword>
<comment type="caution">
    <text evidence="2">The sequence shown here is derived from an EMBL/GenBank/DDBJ whole genome shotgun (WGS) entry which is preliminary data.</text>
</comment>
<dbReference type="Proteomes" id="UP000494206">
    <property type="component" value="Unassembled WGS sequence"/>
</dbReference>
<evidence type="ECO:0000256" key="1">
    <source>
        <dbReference type="SAM" id="SignalP"/>
    </source>
</evidence>
<reference evidence="2 3" key="1">
    <citation type="submission" date="2020-04" db="EMBL/GenBank/DDBJ databases">
        <authorList>
            <person name="Laetsch R D."/>
            <person name="Stevens L."/>
            <person name="Kumar S."/>
            <person name="Blaxter L. M."/>
        </authorList>
    </citation>
    <scope>NUCLEOTIDE SEQUENCE [LARGE SCALE GENOMIC DNA]</scope>
</reference>
<proteinExistence type="predicted"/>
<feature type="signal peptide" evidence="1">
    <location>
        <begin position="1"/>
        <end position="20"/>
    </location>
</feature>
<dbReference type="AlphaFoldDB" id="A0A8S1EQE2"/>
<keyword evidence="3" id="KW-1185">Reference proteome</keyword>